<reference evidence="1" key="1">
    <citation type="journal article" date="2015" name="Nature">
        <title>Complex archaea that bridge the gap between prokaryotes and eukaryotes.</title>
        <authorList>
            <person name="Spang A."/>
            <person name="Saw J.H."/>
            <person name="Jorgensen S.L."/>
            <person name="Zaremba-Niedzwiedzka K."/>
            <person name="Martijn J."/>
            <person name="Lind A.E."/>
            <person name="van Eijk R."/>
            <person name="Schleper C."/>
            <person name="Guy L."/>
            <person name="Ettema T.J."/>
        </authorList>
    </citation>
    <scope>NUCLEOTIDE SEQUENCE</scope>
</reference>
<accession>A0A0F8WSB6</accession>
<evidence type="ECO:0000313" key="1">
    <source>
        <dbReference type="EMBL" id="KKK59807.1"/>
    </source>
</evidence>
<name>A0A0F8WSB6_9ZZZZ</name>
<sequence>AKLYGVFAGKKWGMFRNKTVAIRAANASNGEVRWMPMPGPGAWDAPTFKVSSEALVIGKNPRGLKLPPIGSARGRRQLLEYEELRQSGITNMMGAASVLGWESERVMQVMQEYATLMTRWPEVKTEAVEGARRWQSVSGYRA</sequence>
<organism evidence="1">
    <name type="scientific">marine sediment metagenome</name>
    <dbReference type="NCBI Taxonomy" id="412755"/>
    <lineage>
        <taxon>unclassified sequences</taxon>
        <taxon>metagenomes</taxon>
        <taxon>ecological metagenomes</taxon>
    </lineage>
</organism>
<feature type="non-terminal residue" evidence="1">
    <location>
        <position position="1"/>
    </location>
</feature>
<dbReference type="EMBL" id="LAZR01063282">
    <property type="protein sequence ID" value="KKK59807.1"/>
    <property type="molecule type" value="Genomic_DNA"/>
</dbReference>
<gene>
    <name evidence="1" type="ORF">LCGC14_3030680</name>
</gene>
<proteinExistence type="predicted"/>
<protein>
    <submittedName>
        <fullName evidence="1">Uncharacterized protein</fullName>
    </submittedName>
</protein>
<comment type="caution">
    <text evidence="1">The sequence shown here is derived from an EMBL/GenBank/DDBJ whole genome shotgun (WGS) entry which is preliminary data.</text>
</comment>
<dbReference type="AlphaFoldDB" id="A0A0F8WSB6"/>